<reference evidence="5" key="1">
    <citation type="submission" date="2021-03" db="EMBL/GenBank/DDBJ databases">
        <title>Streptomyces strains.</title>
        <authorList>
            <person name="Lund M.B."/>
            <person name="Toerring T."/>
        </authorList>
    </citation>
    <scope>NUCLEOTIDE SEQUENCE</scope>
    <source>
        <strain evidence="5">JCM 4242</strain>
    </source>
</reference>
<dbReference type="SUPFAM" id="SSF56349">
    <property type="entry name" value="DNA breaking-rejoining enzymes"/>
    <property type="match status" value="1"/>
</dbReference>
<keyword evidence="6" id="KW-1185">Reference proteome</keyword>
<keyword evidence="2" id="KW-0233">DNA recombination</keyword>
<dbReference type="InterPro" id="IPR013762">
    <property type="entry name" value="Integrase-like_cat_sf"/>
</dbReference>
<proteinExistence type="predicted"/>
<evidence type="ECO:0000256" key="1">
    <source>
        <dbReference type="ARBA" id="ARBA00023125"/>
    </source>
</evidence>
<dbReference type="InterPro" id="IPR002104">
    <property type="entry name" value="Integrase_catalytic"/>
</dbReference>
<evidence type="ECO:0000259" key="4">
    <source>
        <dbReference type="PROSITE" id="PS51898"/>
    </source>
</evidence>
<dbReference type="AlphaFoldDB" id="A0A939FV74"/>
<feature type="domain" description="Tyr recombinase" evidence="4">
    <location>
        <begin position="207"/>
        <end position="419"/>
    </location>
</feature>
<evidence type="ECO:0000256" key="3">
    <source>
        <dbReference type="SAM" id="MobiDB-lite"/>
    </source>
</evidence>
<dbReference type="Gene3D" id="1.10.443.10">
    <property type="entry name" value="Intergrase catalytic core"/>
    <property type="match status" value="1"/>
</dbReference>
<dbReference type="SUPFAM" id="SSF47823">
    <property type="entry name" value="lambda integrase-like, N-terminal domain"/>
    <property type="match status" value="1"/>
</dbReference>
<organism evidence="5 6">
    <name type="scientific">Streptomyces triculaminicus</name>
    <dbReference type="NCBI Taxonomy" id="2816232"/>
    <lineage>
        <taxon>Bacteria</taxon>
        <taxon>Bacillati</taxon>
        <taxon>Actinomycetota</taxon>
        <taxon>Actinomycetes</taxon>
        <taxon>Kitasatosporales</taxon>
        <taxon>Streptomycetaceae</taxon>
        <taxon>Streptomyces</taxon>
    </lineage>
</organism>
<evidence type="ECO:0000256" key="2">
    <source>
        <dbReference type="ARBA" id="ARBA00023172"/>
    </source>
</evidence>
<dbReference type="EMBL" id="JAFMOF010000007">
    <property type="protein sequence ID" value="MBO0657216.1"/>
    <property type="molecule type" value="Genomic_DNA"/>
</dbReference>
<sequence length="437" mass="48269">MSRQDEDEQTNETGRPVSAGEPAVPLQRLEVTGATDGDIIDAELVPADPSLPAATPDGIAGAGPRYLVTQHTMLGPGQLPPLADARPPWTDADFRLSEEDVADLEEEDLAENTRINRDSTVRAFEAWCATQDPPRLAYPCTTATYTAYGLHLIRRGKAGEFKPDSVGQYMSRIYNWQPVDLRPDPSRIKGRIRAWKKTWTQAGGTVDRSAAVTLEYNLRIIAAIDESTNIGKRDAFLAALAYSNLHREMELADQLNKRIRVYDTGLLVTTAVSKTDQAGRGSSRFIEDREDLQLVRRARAWRAVLKDLGAAGPDDPLFRALTRGGNLVTYPADRKRGNRMRPGSLNERLQHLAEQAGVPYIDDKKVTSHSWRAGANTDLAEAGVPLAERNIAGRWADGSHTADTVYDRRHGVGKRDPLQQVPLYGSQAKMPRFIPET</sequence>
<dbReference type="InterPro" id="IPR011010">
    <property type="entry name" value="DNA_brk_join_enz"/>
</dbReference>
<protein>
    <recommendedName>
        <fullName evidence="4">Tyr recombinase domain-containing protein</fullName>
    </recommendedName>
</protein>
<dbReference type="GO" id="GO:0006310">
    <property type="term" value="P:DNA recombination"/>
    <property type="evidence" value="ECO:0007669"/>
    <property type="project" value="UniProtKB-KW"/>
</dbReference>
<accession>A0A939FV74</accession>
<dbReference type="PROSITE" id="PS51898">
    <property type="entry name" value="TYR_RECOMBINASE"/>
    <property type="match status" value="1"/>
</dbReference>
<comment type="caution">
    <text evidence="5">The sequence shown here is derived from an EMBL/GenBank/DDBJ whole genome shotgun (WGS) entry which is preliminary data.</text>
</comment>
<feature type="compositionally biased region" description="Acidic residues" evidence="3">
    <location>
        <begin position="1"/>
        <end position="10"/>
    </location>
</feature>
<name>A0A939FV74_9ACTN</name>
<feature type="region of interest" description="Disordered" evidence="3">
    <location>
        <begin position="1"/>
        <end position="27"/>
    </location>
</feature>
<dbReference type="InterPro" id="IPR010998">
    <property type="entry name" value="Integrase_recombinase_N"/>
</dbReference>
<dbReference type="RefSeq" id="WP_207248800.1">
    <property type="nucleotide sequence ID" value="NZ_JAFMOF010000007.1"/>
</dbReference>
<dbReference type="GO" id="GO:0015074">
    <property type="term" value="P:DNA integration"/>
    <property type="evidence" value="ECO:0007669"/>
    <property type="project" value="InterPro"/>
</dbReference>
<keyword evidence="1" id="KW-0238">DNA-binding</keyword>
<dbReference type="Gene3D" id="1.10.150.130">
    <property type="match status" value="1"/>
</dbReference>
<gene>
    <name evidence="5" type="ORF">J1792_32230</name>
</gene>
<evidence type="ECO:0000313" key="6">
    <source>
        <dbReference type="Proteomes" id="UP000664781"/>
    </source>
</evidence>
<dbReference type="InterPro" id="IPR052925">
    <property type="entry name" value="Phage_Integrase-like_Recomb"/>
</dbReference>
<evidence type="ECO:0000313" key="5">
    <source>
        <dbReference type="EMBL" id="MBO0657216.1"/>
    </source>
</evidence>
<dbReference type="Proteomes" id="UP000664781">
    <property type="component" value="Unassembled WGS sequence"/>
</dbReference>
<dbReference type="PANTHER" id="PTHR34605">
    <property type="entry name" value="PHAGE_INTEGRASE DOMAIN-CONTAINING PROTEIN"/>
    <property type="match status" value="1"/>
</dbReference>
<dbReference type="GO" id="GO:0003677">
    <property type="term" value="F:DNA binding"/>
    <property type="evidence" value="ECO:0007669"/>
    <property type="project" value="UniProtKB-KW"/>
</dbReference>
<dbReference type="PANTHER" id="PTHR34605:SF4">
    <property type="entry name" value="DNA ADENINE METHYLTRANSFERASE"/>
    <property type="match status" value="1"/>
</dbReference>